<feature type="transmembrane region" description="Helical" evidence="6">
    <location>
        <begin position="206"/>
        <end position="229"/>
    </location>
</feature>
<feature type="transmembrane region" description="Helical" evidence="6">
    <location>
        <begin position="136"/>
        <end position="156"/>
    </location>
</feature>
<evidence type="ECO:0000256" key="4">
    <source>
        <dbReference type="ARBA" id="ARBA00022989"/>
    </source>
</evidence>
<evidence type="ECO:0000256" key="6">
    <source>
        <dbReference type="SAM" id="Phobius"/>
    </source>
</evidence>
<feature type="transmembrane region" description="Helical" evidence="6">
    <location>
        <begin position="39"/>
        <end position="60"/>
    </location>
</feature>
<comment type="subcellular location">
    <subcellularLocation>
        <location evidence="1">Membrane</location>
        <topology evidence="1">Multi-pass membrane protein</topology>
    </subcellularLocation>
</comment>
<dbReference type="Proteomes" id="UP000682802">
    <property type="component" value="Plasmid p1"/>
</dbReference>
<proteinExistence type="inferred from homology"/>
<evidence type="ECO:0000256" key="2">
    <source>
        <dbReference type="ARBA" id="ARBA00006117"/>
    </source>
</evidence>
<feature type="transmembrane region" description="Helical" evidence="6">
    <location>
        <begin position="168"/>
        <end position="186"/>
    </location>
</feature>
<evidence type="ECO:0000313" key="7">
    <source>
        <dbReference type="EMBL" id="QWG10349.1"/>
    </source>
</evidence>
<dbReference type="PANTHER" id="PTHR16119:SF17">
    <property type="entry name" value="TRANSMEMBRANE PROTEIN 144"/>
    <property type="match status" value="1"/>
</dbReference>
<gene>
    <name evidence="7" type="ORF">KM029_25575</name>
</gene>
<feature type="transmembrane region" description="Helical" evidence="6">
    <location>
        <begin position="278"/>
        <end position="299"/>
    </location>
</feature>
<sequence length="332" mass="35650">MFLIENYSLAVAFCFITMLCWGSWANTQKLASQKWNFQLFYWDYSIGVVLISLLLALTMGSYGEHGRGFIQDITSANSSAIMSAFIGGVIFNIANILLVIAIDITGMAVAFPVGIGLALVIGVIDNYIKDPSADPFLIFTGVLLIVLAILLNAIAYKRLPNQQSGSSKGIIIALIAGVSMGFFYGFVADAMATNLITPELGKLTPYSAVVVFALGIMLSNFIFNTINMYKPLSGEAVSYADYIHKGTTKLHLIGILGGAIWGVGMAFNIIASEVASPAVSYGLGQGATMIAAFWGVVIWKEFQDAPKGTNKLLNLMFLLFIVGLGLVVYSKL</sequence>
<keyword evidence="4 6" id="KW-1133">Transmembrane helix</keyword>
<organism evidence="7 8">
    <name type="scientific">Flammeovirga kamogawensis</name>
    <dbReference type="NCBI Taxonomy" id="373891"/>
    <lineage>
        <taxon>Bacteria</taxon>
        <taxon>Pseudomonadati</taxon>
        <taxon>Bacteroidota</taxon>
        <taxon>Cytophagia</taxon>
        <taxon>Cytophagales</taxon>
        <taxon>Flammeovirgaceae</taxon>
        <taxon>Flammeovirga</taxon>
    </lineage>
</organism>
<evidence type="ECO:0000256" key="5">
    <source>
        <dbReference type="ARBA" id="ARBA00023136"/>
    </source>
</evidence>
<keyword evidence="3 6" id="KW-0812">Transmembrane</keyword>
<evidence type="ECO:0000313" key="8">
    <source>
        <dbReference type="Proteomes" id="UP000682802"/>
    </source>
</evidence>
<feature type="transmembrane region" description="Helical" evidence="6">
    <location>
        <begin position="311"/>
        <end position="329"/>
    </location>
</feature>
<feature type="transmembrane region" description="Helical" evidence="6">
    <location>
        <begin position="250"/>
        <end position="272"/>
    </location>
</feature>
<keyword evidence="7" id="KW-0614">Plasmid</keyword>
<evidence type="ECO:0000256" key="1">
    <source>
        <dbReference type="ARBA" id="ARBA00004141"/>
    </source>
</evidence>
<feature type="transmembrane region" description="Helical" evidence="6">
    <location>
        <begin position="6"/>
        <end position="27"/>
    </location>
</feature>
<dbReference type="InterPro" id="IPR010651">
    <property type="entry name" value="Sugar_transport"/>
</dbReference>
<dbReference type="RefSeq" id="WP_144077246.1">
    <property type="nucleotide sequence ID" value="NZ_CP076130.1"/>
</dbReference>
<evidence type="ECO:0000256" key="3">
    <source>
        <dbReference type="ARBA" id="ARBA00022692"/>
    </source>
</evidence>
<dbReference type="Pfam" id="PF07168">
    <property type="entry name" value="Ureide_permease"/>
    <property type="match status" value="2"/>
</dbReference>
<keyword evidence="8" id="KW-1185">Reference proteome</keyword>
<reference evidence="7 8" key="1">
    <citation type="submission" date="2021-05" db="EMBL/GenBank/DDBJ databases">
        <title>Comparative genomic studies on the polysaccharide-degrading batcterial strains of the Flammeovirga genus.</title>
        <authorList>
            <person name="Zewei F."/>
            <person name="Zheng Z."/>
            <person name="Yu L."/>
            <person name="Ruyue G."/>
            <person name="Yanhong M."/>
            <person name="Yuanyuan C."/>
            <person name="Jingyan G."/>
            <person name="Wenjun H."/>
        </authorList>
    </citation>
    <scope>NUCLEOTIDE SEQUENCE [LARGE SCALE GENOMIC DNA]</scope>
    <source>
        <strain evidence="7 8">YS10</strain>
        <plasmid evidence="7 8">p1</plasmid>
    </source>
</reference>
<comment type="similarity">
    <text evidence="2">Belongs to the GRP transporter (TC 2.A.7.5) family.</text>
</comment>
<feature type="transmembrane region" description="Helical" evidence="6">
    <location>
        <begin position="80"/>
        <end position="100"/>
    </location>
</feature>
<geneLocation type="plasmid" evidence="7 8">
    <name>p1</name>
</geneLocation>
<accession>A0ABX8H401</accession>
<dbReference type="EMBL" id="CP076130">
    <property type="protein sequence ID" value="QWG10349.1"/>
    <property type="molecule type" value="Genomic_DNA"/>
</dbReference>
<feature type="transmembrane region" description="Helical" evidence="6">
    <location>
        <begin position="107"/>
        <end position="124"/>
    </location>
</feature>
<keyword evidence="5 6" id="KW-0472">Membrane</keyword>
<name>A0ABX8H401_9BACT</name>
<protein>
    <submittedName>
        <fullName evidence="7">Multidrug DMT transporter permease</fullName>
    </submittedName>
</protein>
<dbReference type="InterPro" id="IPR009834">
    <property type="entry name" value="Ureide_permease"/>
</dbReference>
<dbReference type="PANTHER" id="PTHR16119">
    <property type="entry name" value="TRANSMEMBRANE PROTEIN 144"/>
    <property type="match status" value="1"/>
</dbReference>